<name>A0ABD0YFN8_9HEMI</name>
<dbReference type="AlphaFoldDB" id="A0ABD0YFN8"/>
<dbReference type="EMBL" id="JBFDAA010000008">
    <property type="protein sequence ID" value="KAL1130110.1"/>
    <property type="molecule type" value="Genomic_DNA"/>
</dbReference>
<organism evidence="1 2">
    <name type="scientific">Ranatra chinensis</name>
    <dbReference type="NCBI Taxonomy" id="642074"/>
    <lineage>
        <taxon>Eukaryota</taxon>
        <taxon>Metazoa</taxon>
        <taxon>Ecdysozoa</taxon>
        <taxon>Arthropoda</taxon>
        <taxon>Hexapoda</taxon>
        <taxon>Insecta</taxon>
        <taxon>Pterygota</taxon>
        <taxon>Neoptera</taxon>
        <taxon>Paraneoptera</taxon>
        <taxon>Hemiptera</taxon>
        <taxon>Heteroptera</taxon>
        <taxon>Panheteroptera</taxon>
        <taxon>Nepomorpha</taxon>
        <taxon>Nepidae</taxon>
        <taxon>Ranatrinae</taxon>
        <taxon>Ranatra</taxon>
    </lineage>
</organism>
<evidence type="ECO:0000313" key="2">
    <source>
        <dbReference type="Proteomes" id="UP001558652"/>
    </source>
</evidence>
<reference evidence="1 2" key="1">
    <citation type="submission" date="2024-07" db="EMBL/GenBank/DDBJ databases">
        <title>Chromosome-level genome assembly of the water stick insect Ranatra chinensis (Heteroptera: Nepidae).</title>
        <authorList>
            <person name="Liu X."/>
        </authorList>
    </citation>
    <scope>NUCLEOTIDE SEQUENCE [LARGE SCALE GENOMIC DNA]</scope>
    <source>
        <strain evidence="1">Cailab_2021Rc</strain>
        <tissue evidence="1">Muscle</tissue>
    </source>
</reference>
<keyword evidence="2" id="KW-1185">Reference proteome</keyword>
<protein>
    <submittedName>
        <fullName evidence="1">Uncharacterized protein</fullName>
    </submittedName>
</protein>
<proteinExistence type="predicted"/>
<sequence length="185" mass="21111">MASKRRNMFYENKKRETTEIDEQSILKILSDLPISQDLTDCGDIEGQYEEYGLKRTGCIEDRTKVFRTGRIGFLAEPHSAIPWYPPYLPLPIPRTRHGDLKDFGFAISSWSSVPTSCTHHQGVSPLGGFSQKAIYVFLHSEYRSTYRWHEYTGPRQDVVRKPPQPITELGTFFGESLAHSLGLEG</sequence>
<accession>A0ABD0YFN8</accession>
<dbReference type="Proteomes" id="UP001558652">
    <property type="component" value="Unassembled WGS sequence"/>
</dbReference>
<evidence type="ECO:0000313" key="1">
    <source>
        <dbReference type="EMBL" id="KAL1130110.1"/>
    </source>
</evidence>
<comment type="caution">
    <text evidence="1">The sequence shown here is derived from an EMBL/GenBank/DDBJ whole genome shotgun (WGS) entry which is preliminary data.</text>
</comment>
<gene>
    <name evidence="1" type="ORF">AAG570_013049</name>
</gene>